<dbReference type="Proteomes" id="UP000244005">
    <property type="component" value="Unassembled WGS sequence"/>
</dbReference>
<evidence type="ECO:0008006" key="3">
    <source>
        <dbReference type="Google" id="ProtNLM"/>
    </source>
</evidence>
<dbReference type="EMBL" id="KZ772757">
    <property type="protein sequence ID" value="PTQ33789.1"/>
    <property type="molecule type" value="Genomic_DNA"/>
</dbReference>
<protein>
    <recommendedName>
        <fullName evidence="3">Zinc-ribbon 15 domain-containing protein</fullName>
    </recommendedName>
</protein>
<dbReference type="AlphaFoldDB" id="A0A2R6WIY2"/>
<dbReference type="OMA" id="MDVEKQW"/>
<evidence type="ECO:0000313" key="2">
    <source>
        <dbReference type="Proteomes" id="UP000244005"/>
    </source>
</evidence>
<reference evidence="2" key="1">
    <citation type="journal article" date="2017" name="Cell">
        <title>Insights into land plant evolution garnered from the Marchantia polymorpha genome.</title>
        <authorList>
            <person name="Bowman J.L."/>
            <person name="Kohchi T."/>
            <person name="Yamato K.T."/>
            <person name="Jenkins J."/>
            <person name="Shu S."/>
            <person name="Ishizaki K."/>
            <person name="Yamaoka S."/>
            <person name="Nishihama R."/>
            <person name="Nakamura Y."/>
            <person name="Berger F."/>
            <person name="Adam C."/>
            <person name="Aki S.S."/>
            <person name="Althoff F."/>
            <person name="Araki T."/>
            <person name="Arteaga-Vazquez M.A."/>
            <person name="Balasubrmanian S."/>
            <person name="Barry K."/>
            <person name="Bauer D."/>
            <person name="Boehm C.R."/>
            <person name="Briginshaw L."/>
            <person name="Caballero-Perez J."/>
            <person name="Catarino B."/>
            <person name="Chen F."/>
            <person name="Chiyoda S."/>
            <person name="Chovatia M."/>
            <person name="Davies K.M."/>
            <person name="Delmans M."/>
            <person name="Demura T."/>
            <person name="Dierschke T."/>
            <person name="Dolan L."/>
            <person name="Dorantes-Acosta A.E."/>
            <person name="Eklund D.M."/>
            <person name="Florent S.N."/>
            <person name="Flores-Sandoval E."/>
            <person name="Fujiyama A."/>
            <person name="Fukuzawa H."/>
            <person name="Galik B."/>
            <person name="Grimanelli D."/>
            <person name="Grimwood J."/>
            <person name="Grossniklaus U."/>
            <person name="Hamada T."/>
            <person name="Haseloff J."/>
            <person name="Hetherington A.J."/>
            <person name="Higo A."/>
            <person name="Hirakawa Y."/>
            <person name="Hundley H.N."/>
            <person name="Ikeda Y."/>
            <person name="Inoue K."/>
            <person name="Inoue S.I."/>
            <person name="Ishida S."/>
            <person name="Jia Q."/>
            <person name="Kakita M."/>
            <person name="Kanazawa T."/>
            <person name="Kawai Y."/>
            <person name="Kawashima T."/>
            <person name="Kennedy M."/>
            <person name="Kinose K."/>
            <person name="Kinoshita T."/>
            <person name="Kohara Y."/>
            <person name="Koide E."/>
            <person name="Komatsu K."/>
            <person name="Kopischke S."/>
            <person name="Kubo M."/>
            <person name="Kyozuka J."/>
            <person name="Lagercrantz U."/>
            <person name="Lin S.S."/>
            <person name="Lindquist E."/>
            <person name="Lipzen A.M."/>
            <person name="Lu C.W."/>
            <person name="De Luna E."/>
            <person name="Martienssen R.A."/>
            <person name="Minamino N."/>
            <person name="Mizutani M."/>
            <person name="Mizutani M."/>
            <person name="Mochizuki N."/>
            <person name="Monte I."/>
            <person name="Mosher R."/>
            <person name="Nagasaki H."/>
            <person name="Nakagami H."/>
            <person name="Naramoto S."/>
            <person name="Nishitani K."/>
            <person name="Ohtani M."/>
            <person name="Okamoto T."/>
            <person name="Okumura M."/>
            <person name="Phillips J."/>
            <person name="Pollak B."/>
            <person name="Reinders A."/>
            <person name="Rovekamp M."/>
            <person name="Sano R."/>
            <person name="Sawa S."/>
            <person name="Schmid M.W."/>
            <person name="Shirakawa M."/>
            <person name="Solano R."/>
            <person name="Spunde A."/>
            <person name="Suetsugu N."/>
            <person name="Sugano S."/>
            <person name="Sugiyama A."/>
            <person name="Sun R."/>
            <person name="Suzuki Y."/>
            <person name="Takenaka M."/>
            <person name="Takezawa D."/>
            <person name="Tomogane H."/>
            <person name="Tsuzuki M."/>
            <person name="Ueda T."/>
            <person name="Umeda M."/>
            <person name="Ward J.M."/>
            <person name="Watanabe Y."/>
            <person name="Yazaki K."/>
            <person name="Yokoyama R."/>
            <person name="Yoshitake Y."/>
            <person name="Yotsui I."/>
            <person name="Zachgo S."/>
            <person name="Schmutz J."/>
        </authorList>
    </citation>
    <scope>NUCLEOTIDE SEQUENCE [LARGE SCALE GENOMIC DNA]</scope>
    <source>
        <strain evidence="2">Tak-1</strain>
    </source>
</reference>
<name>A0A2R6WIY2_MARPO</name>
<accession>A0A2R6WIY2</accession>
<organism evidence="1 2">
    <name type="scientific">Marchantia polymorpha</name>
    <name type="common">Common liverwort</name>
    <name type="synonym">Marchantia aquatica</name>
    <dbReference type="NCBI Taxonomy" id="3197"/>
    <lineage>
        <taxon>Eukaryota</taxon>
        <taxon>Viridiplantae</taxon>
        <taxon>Streptophyta</taxon>
        <taxon>Embryophyta</taxon>
        <taxon>Marchantiophyta</taxon>
        <taxon>Marchantiopsida</taxon>
        <taxon>Marchantiidae</taxon>
        <taxon>Marchantiales</taxon>
        <taxon>Marchantiaceae</taxon>
        <taxon>Marchantia</taxon>
    </lineage>
</organism>
<proteinExistence type="predicted"/>
<gene>
    <name evidence="1" type="ORF">MARPO_0085s0012</name>
</gene>
<dbReference type="PANTHER" id="PTHR33320:SF30">
    <property type="entry name" value="OS04G0606200 PROTEIN"/>
    <property type="match status" value="1"/>
</dbReference>
<keyword evidence="2" id="KW-1185">Reference proteome</keyword>
<dbReference type="OrthoDB" id="1872195at2759"/>
<evidence type="ECO:0000313" key="1">
    <source>
        <dbReference type="EMBL" id="PTQ33789.1"/>
    </source>
</evidence>
<dbReference type="PANTHER" id="PTHR33320">
    <property type="entry name" value="METHIONYL-TRNA SYNTHETASE"/>
    <property type="match status" value="1"/>
</dbReference>
<sequence length="77" mass="9083">MVFCFWMPWDRKRMVRDSTPAKILCANCGGSASELKVRTTFRFCFIPLCWTTSYIILCQTCEWKGLCKFDLPGRRNF</sequence>